<proteinExistence type="predicted"/>
<evidence type="ECO:0000256" key="1">
    <source>
        <dbReference type="SAM" id="MobiDB-lite"/>
    </source>
</evidence>
<dbReference type="EMBL" id="MUNK01000045">
    <property type="protein sequence ID" value="OTA35419.1"/>
    <property type="molecule type" value="Genomic_DNA"/>
</dbReference>
<evidence type="ECO:0000313" key="2">
    <source>
        <dbReference type="EMBL" id="OTA35419.1"/>
    </source>
</evidence>
<dbReference type="VEuPathDB" id="FungiDB:BTJ68_03281"/>
<reference evidence="2 3" key="1">
    <citation type="submission" date="2017-01" db="EMBL/GenBank/DDBJ databases">
        <title>The recent genome duplication of the halophilic yeast Hortaea werneckii: insights from long-read sequencing.</title>
        <authorList>
            <person name="Sinha S."/>
            <person name="Flibotte S."/>
            <person name="Neira M."/>
            <person name="Lenassi M."/>
            <person name="Gostincar C."/>
            <person name="Stajich J.E."/>
            <person name="Nislow C.E."/>
        </authorList>
    </citation>
    <scope>NUCLEOTIDE SEQUENCE [LARGE SCALE GENOMIC DNA]</scope>
    <source>
        <strain evidence="2 3">EXF-2000</strain>
    </source>
</reference>
<dbReference type="InParanoid" id="A0A1Z5THE6"/>
<accession>A0A1Z5THE6</accession>
<protein>
    <submittedName>
        <fullName evidence="2">Uncharacterized protein</fullName>
    </submittedName>
</protein>
<feature type="compositionally biased region" description="Low complexity" evidence="1">
    <location>
        <begin position="22"/>
        <end position="35"/>
    </location>
</feature>
<organism evidence="2 3">
    <name type="scientific">Hortaea werneckii EXF-2000</name>
    <dbReference type="NCBI Taxonomy" id="1157616"/>
    <lineage>
        <taxon>Eukaryota</taxon>
        <taxon>Fungi</taxon>
        <taxon>Dikarya</taxon>
        <taxon>Ascomycota</taxon>
        <taxon>Pezizomycotina</taxon>
        <taxon>Dothideomycetes</taxon>
        <taxon>Dothideomycetidae</taxon>
        <taxon>Mycosphaerellales</taxon>
        <taxon>Teratosphaeriaceae</taxon>
        <taxon>Hortaea</taxon>
    </lineage>
</organism>
<dbReference type="Proteomes" id="UP000194280">
    <property type="component" value="Unassembled WGS sequence"/>
</dbReference>
<keyword evidence="3" id="KW-1185">Reference proteome</keyword>
<comment type="caution">
    <text evidence="2">The sequence shown here is derived from an EMBL/GenBank/DDBJ whole genome shotgun (WGS) entry which is preliminary data.</text>
</comment>
<dbReference type="AlphaFoldDB" id="A0A1Z5THE6"/>
<evidence type="ECO:0000313" key="3">
    <source>
        <dbReference type="Proteomes" id="UP000194280"/>
    </source>
</evidence>
<name>A0A1Z5THE6_HORWE</name>
<feature type="compositionally biased region" description="Basic and acidic residues" evidence="1">
    <location>
        <begin position="80"/>
        <end position="90"/>
    </location>
</feature>
<gene>
    <name evidence="2" type="ORF">BTJ68_03281</name>
</gene>
<sequence>MPRDGSGASDNVVEAGSNLVHGAAAGGSDAPAASGVDRSNKAAAPPAPEKGDALEGMLASGGGSAGPTQSGSGDGPIESASDKIAKEQGK</sequence>
<dbReference type="OrthoDB" id="3439627at2759"/>
<dbReference type="STRING" id="1157616.A0A1Z5THE6"/>
<feature type="region of interest" description="Disordered" evidence="1">
    <location>
        <begin position="1"/>
        <end position="90"/>
    </location>
</feature>